<dbReference type="CDD" id="cd03419">
    <property type="entry name" value="GRX_GRXh_1_2_like"/>
    <property type="match status" value="1"/>
</dbReference>
<gene>
    <name evidence="2" type="ORF">EMPS_00170</name>
</gene>
<evidence type="ECO:0000313" key="2">
    <source>
        <dbReference type="EMBL" id="GJJ67824.1"/>
    </source>
</evidence>
<organism evidence="2 3">
    <name type="scientific">Entomortierella parvispora</name>
    <dbReference type="NCBI Taxonomy" id="205924"/>
    <lineage>
        <taxon>Eukaryota</taxon>
        <taxon>Fungi</taxon>
        <taxon>Fungi incertae sedis</taxon>
        <taxon>Mucoromycota</taxon>
        <taxon>Mortierellomycotina</taxon>
        <taxon>Mortierellomycetes</taxon>
        <taxon>Mortierellales</taxon>
        <taxon>Mortierellaceae</taxon>
        <taxon>Entomortierella</taxon>
    </lineage>
</organism>
<proteinExistence type="predicted"/>
<dbReference type="GO" id="GO:0005737">
    <property type="term" value="C:cytoplasm"/>
    <property type="evidence" value="ECO:0007669"/>
    <property type="project" value="TreeGrafter"/>
</dbReference>
<dbReference type="PANTHER" id="PTHR45694">
    <property type="entry name" value="GLUTAREDOXIN 2"/>
    <property type="match status" value="1"/>
</dbReference>
<dbReference type="EMBL" id="BQFW01000001">
    <property type="protein sequence ID" value="GJJ67824.1"/>
    <property type="molecule type" value="Genomic_DNA"/>
</dbReference>
<dbReference type="PANTHER" id="PTHR45694:SF18">
    <property type="entry name" value="GLUTAREDOXIN-1-RELATED"/>
    <property type="match status" value="1"/>
</dbReference>
<dbReference type="Proteomes" id="UP000827284">
    <property type="component" value="Unassembled WGS sequence"/>
</dbReference>
<keyword evidence="3" id="KW-1185">Reference proteome</keyword>
<dbReference type="GO" id="GO:0005634">
    <property type="term" value="C:nucleus"/>
    <property type="evidence" value="ECO:0007669"/>
    <property type="project" value="TreeGrafter"/>
</dbReference>
<dbReference type="GO" id="GO:0015038">
    <property type="term" value="F:glutathione disulfide oxidoreductase activity"/>
    <property type="evidence" value="ECO:0007669"/>
    <property type="project" value="TreeGrafter"/>
</dbReference>
<dbReference type="InterPro" id="IPR036249">
    <property type="entry name" value="Thioredoxin-like_sf"/>
</dbReference>
<reference evidence="2" key="1">
    <citation type="submission" date="2021-11" db="EMBL/GenBank/DDBJ databases">
        <authorList>
            <person name="Herlambang A."/>
            <person name="Guo Y."/>
            <person name="Takashima Y."/>
            <person name="Nishizawa T."/>
        </authorList>
    </citation>
    <scope>NUCLEOTIDE SEQUENCE</scope>
    <source>
        <strain evidence="2">E1425</strain>
    </source>
</reference>
<protein>
    <submittedName>
        <fullName evidence="2">Glutaredoxin 3</fullName>
    </submittedName>
</protein>
<feature type="domain" description="Glutaredoxin" evidence="1">
    <location>
        <begin position="11"/>
        <end position="72"/>
    </location>
</feature>
<dbReference type="GO" id="GO:0034599">
    <property type="term" value="P:cellular response to oxidative stress"/>
    <property type="evidence" value="ECO:0007669"/>
    <property type="project" value="TreeGrafter"/>
</dbReference>
<accession>A0A9P3LR91</accession>
<dbReference type="AlphaFoldDB" id="A0A9P3LR91"/>
<dbReference type="Gene3D" id="3.40.30.10">
    <property type="entry name" value="Glutaredoxin"/>
    <property type="match status" value="1"/>
</dbReference>
<comment type="caution">
    <text evidence="2">The sequence shown here is derived from an EMBL/GenBank/DDBJ whole genome shotgun (WGS) entry which is preliminary data.</text>
</comment>
<evidence type="ECO:0000313" key="3">
    <source>
        <dbReference type="Proteomes" id="UP000827284"/>
    </source>
</evidence>
<dbReference type="NCBIfam" id="TIGR02180">
    <property type="entry name" value="GRX_euk"/>
    <property type="match status" value="1"/>
</dbReference>
<dbReference type="SUPFAM" id="SSF52833">
    <property type="entry name" value="Thioredoxin-like"/>
    <property type="match status" value="1"/>
</dbReference>
<evidence type="ECO:0000259" key="1">
    <source>
        <dbReference type="Pfam" id="PF00462"/>
    </source>
</evidence>
<sequence>MVDRLIRENKVMLFSKSYCPHSKNAKSVLSGKGIQFKTFEIDQEQGGPEVQDYLQQKTGQRTVPNIFINSQHLGGNSDLVAAKENGRLDSMLSGRVEL</sequence>
<dbReference type="InterPro" id="IPR011899">
    <property type="entry name" value="Glutaredoxin_euk/vir"/>
</dbReference>
<reference evidence="2" key="2">
    <citation type="journal article" date="2022" name="Microbiol. Resour. Announc.">
        <title>Whole-Genome Sequence of Entomortierella parvispora E1425, a Mucoromycotan Fungus Associated with Burkholderiaceae-Related Endosymbiotic Bacteria.</title>
        <authorList>
            <person name="Herlambang A."/>
            <person name="Guo Y."/>
            <person name="Takashima Y."/>
            <person name="Narisawa K."/>
            <person name="Ohta H."/>
            <person name="Nishizawa T."/>
        </authorList>
    </citation>
    <scope>NUCLEOTIDE SEQUENCE</scope>
    <source>
        <strain evidence="2">E1425</strain>
    </source>
</reference>
<dbReference type="Pfam" id="PF00462">
    <property type="entry name" value="Glutaredoxin"/>
    <property type="match status" value="1"/>
</dbReference>
<name>A0A9P3LR91_9FUNG</name>
<dbReference type="InterPro" id="IPR014025">
    <property type="entry name" value="Glutaredoxin_subgr"/>
</dbReference>
<dbReference type="PRINTS" id="PR00160">
    <property type="entry name" value="GLUTAREDOXIN"/>
</dbReference>
<dbReference type="OrthoDB" id="418495at2759"/>
<dbReference type="PROSITE" id="PS51354">
    <property type="entry name" value="GLUTAREDOXIN_2"/>
    <property type="match status" value="1"/>
</dbReference>
<dbReference type="InterPro" id="IPR002109">
    <property type="entry name" value="Glutaredoxin"/>
</dbReference>